<keyword evidence="8 12" id="KW-0812">Transmembrane</keyword>
<keyword evidence="9 12" id="KW-0460">Magnesium</keyword>
<keyword evidence="10 12" id="KW-1133">Transmembrane helix</keyword>
<dbReference type="PANTHER" id="PTHR11048:SF28">
    <property type="entry name" value="4-HYDROXYBENZOATE POLYPRENYLTRANSFERASE, MITOCHONDRIAL"/>
    <property type="match status" value="1"/>
</dbReference>
<dbReference type="EC" id="2.5.1.39" evidence="12 13"/>
<comment type="pathway">
    <text evidence="12">Cofactor biosynthesis; ubiquinone biosynthesis.</text>
</comment>
<comment type="function">
    <text evidence="12">Catalyzes the prenylation of para-hydroxybenzoate (PHB) with an all-trans polyprenyl group. Mediates the second step in the final reaction sequence of ubiquinone-8 (UQ-8) biosynthesis, which is the condensation of the polyisoprenoid side chain with PHB, generating the first membrane-bound Q intermediate 3-octaprenyl-4-hydroxybenzoate.</text>
</comment>
<evidence type="ECO:0000256" key="3">
    <source>
        <dbReference type="ARBA" id="ARBA00005985"/>
    </source>
</evidence>
<evidence type="ECO:0000256" key="12">
    <source>
        <dbReference type="HAMAP-Rule" id="MF_01635"/>
    </source>
</evidence>
<dbReference type="Gene3D" id="1.20.120.1780">
    <property type="entry name" value="UbiA prenyltransferase"/>
    <property type="match status" value="1"/>
</dbReference>
<keyword evidence="5 12" id="KW-0997">Cell inner membrane</keyword>
<comment type="subcellular location">
    <subcellularLocation>
        <location evidence="12">Cell inner membrane</location>
        <topology evidence="12">Multi-pass membrane protein</topology>
    </subcellularLocation>
    <subcellularLocation>
        <location evidence="2">Membrane</location>
        <topology evidence="2">Multi-pass membrane protein</topology>
    </subcellularLocation>
</comment>
<evidence type="ECO:0000256" key="5">
    <source>
        <dbReference type="ARBA" id="ARBA00022519"/>
    </source>
</evidence>
<dbReference type="EMBL" id="QFXC01000011">
    <property type="protein sequence ID" value="RDH82507.1"/>
    <property type="molecule type" value="Genomic_DNA"/>
</dbReference>
<evidence type="ECO:0000313" key="15">
    <source>
        <dbReference type="Proteomes" id="UP000254266"/>
    </source>
</evidence>
<feature type="transmembrane region" description="Helical" evidence="12">
    <location>
        <begin position="181"/>
        <end position="202"/>
    </location>
</feature>
<protein>
    <recommendedName>
        <fullName evidence="12 13">4-hydroxybenzoate octaprenyltransferase</fullName>
        <ecNumber evidence="12 13">2.5.1.39</ecNumber>
    </recommendedName>
    <alternativeName>
        <fullName evidence="12">4-HB polyprenyltransferase</fullName>
    </alternativeName>
</protein>
<dbReference type="FunFam" id="1.20.120.1780:FF:000001">
    <property type="entry name" value="4-hydroxybenzoate octaprenyltransferase"/>
    <property type="match status" value="1"/>
</dbReference>
<feature type="transmembrane region" description="Helical" evidence="12">
    <location>
        <begin position="223"/>
        <end position="244"/>
    </location>
</feature>
<feature type="transmembrane region" description="Helical" evidence="12">
    <location>
        <begin position="157"/>
        <end position="175"/>
    </location>
</feature>
<evidence type="ECO:0000256" key="2">
    <source>
        <dbReference type="ARBA" id="ARBA00004141"/>
    </source>
</evidence>
<keyword evidence="4 12" id="KW-1003">Cell membrane</keyword>
<dbReference type="GO" id="GO:0005886">
    <property type="term" value="C:plasma membrane"/>
    <property type="evidence" value="ECO:0007669"/>
    <property type="project" value="UniProtKB-SubCell"/>
</dbReference>
<evidence type="ECO:0000313" key="14">
    <source>
        <dbReference type="EMBL" id="RDH82507.1"/>
    </source>
</evidence>
<keyword evidence="15" id="KW-1185">Reference proteome</keyword>
<dbReference type="InterPro" id="IPR044878">
    <property type="entry name" value="UbiA_sf"/>
</dbReference>
<evidence type="ECO:0000256" key="13">
    <source>
        <dbReference type="NCBIfam" id="TIGR01474"/>
    </source>
</evidence>
<dbReference type="UniPathway" id="UPA00232"/>
<dbReference type="Gene3D" id="1.10.357.140">
    <property type="entry name" value="UbiA prenyltransferase"/>
    <property type="match status" value="1"/>
</dbReference>
<evidence type="ECO:0000256" key="9">
    <source>
        <dbReference type="ARBA" id="ARBA00022842"/>
    </source>
</evidence>
<keyword evidence="7 12" id="KW-0831">Ubiquinone biosynthesis</keyword>
<dbReference type="InterPro" id="IPR000537">
    <property type="entry name" value="UbiA_prenyltransferase"/>
</dbReference>
<dbReference type="CDD" id="cd13959">
    <property type="entry name" value="PT_UbiA_COQ2"/>
    <property type="match status" value="1"/>
</dbReference>
<dbReference type="Pfam" id="PF01040">
    <property type="entry name" value="UbiA"/>
    <property type="match status" value="1"/>
</dbReference>
<name>A0A370DDX6_9GAMM</name>
<accession>A0A370DDX6</accession>
<feature type="transmembrane region" description="Helical" evidence="12">
    <location>
        <begin position="282"/>
        <end position="301"/>
    </location>
</feature>
<dbReference type="NCBIfam" id="TIGR01474">
    <property type="entry name" value="ubiA_proteo"/>
    <property type="match status" value="1"/>
</dbReference>
<evidence type="ECO:0000256" key="7">
    <source>
        <dbReference type="ARBA" id="ARBA00022688"/>
    </source>
</evidence>
<comment type="similarity">
    <text evidence="3 12">Belongs to the UbiA prenyltransferase family.</text>
</comment>
<gene>
    <name evidence="12 14" type="primary">ubiA</name>
    <name evidence="14" type="ORF">DIZ80_09480</name>
</gene>
<evidence type="ECO:0000256" key="4">
    <source>
        <dbReference type="ARBA" id="ARBA00022475"/>
    </source>
</evidence>
<dbReference type="InterPro" id="IPR030470">
    <property type="entry name" value="UbiA_prenylTrfase_CS"/>
</dbReference>
<feature type="transmembrane region" description="Helical" evidence="12">
    <location>
        <begin position="59"/>
        <end position="83"/>
    </location>
</feature>
<keyword evidence="6 12" id="KW-0808">Transferase</keyword>
<dbReference type="PANTHER" id="PTHR11048">
    <property type="entry name" value="PRENYLTRANSFERASES"/>
    <property type="match status" value="1"/>
</dbReference>
<dbReference type="InterPro" id="IPR039653">
    <property type="entry name" value="Prenyltransferase"/>
</dbReference>
<dbReference type="InterPro" id="IPR006370">
    <property type="entry name" value="HB_polyprenyltransferase-like"/>
</dbReference>
<evidence type="ECO:0000256" key="11">
    <source>
        <dbReference type="ARBA" id="ARBA00023136"/>
    </source>
</evidence>
<feature type="transmembrane region" description="Helical" evidence="12">
    <location>
        <begin position="36"/>
        <end position="53"/>
    </location>
</feature>
<comment type="caution">
    <text evidence="14">The sequence shown here is derived from an EMBL/GenBank/DDBJ whole genome shotgun (WGS) entry which is preliminary data.</text>
</comment>
<dbReference type="GO" id="GO:0008412">
    <property type="term" value="F:4-hydroxybenzoate polyprenyltransferase activity"/>
    <property type="evidence" value="ECO:0007669"/>
    <property type="project" value="UniProtKB-UniRule"/>
</dbReference>
<dbReference type="AlphaFoldDB" id="A0A370DDX6"/>
<dbReference type="Proteomes" id="UP000254266">
    <property type="component" value="Unassembled WGS sequence"/>
</dbReference>
<proteinExistence type="inferred from homology"/>
<comment type="catalytic activity">
    <reaction evidence="12">
        <text>all-trans-octaprenyl diphosphate + 4-hydroxybenzoate = 4-hydroxy-3-(all-trans-octaprenyl)benzoate + diphosphate</text>
        <dbReference type="Rhea" id="RHEA:27782"/>
        <dbReference type="ChEBI" id="CHEBI:1617"/>
        <dbReference type="ChEBI" id="CHEBI:17879"/>
        <dbReference type="ChEBI" id="CHEBI:33019"/>
        <dbReference type="ChEBI" id="CHEBI:57711"/>
        <dbReference type="EC" id="2.5.1.39"/>
    </reaction>
</comment>
<feature type="transmembrane region" description="Helical" evidence="12">
    <location>
        <begin position="250"/>
        <end position="270"/>
    </location>
</feature>
<comment type="cofactor">
    <cofactor evidence="1 12">
        <name>Mg(2+)</name>
        <dbReference type="ChEBI" id="CHEBI:18420"/>
    </cofactor>
</comment>
<dbReference type="HAMAP" id="MF_01635">
    <property type="entry name" value="UbiA"/>
    <property type="match status" value="1"/>
</dbReference>
<organism evidence="14 15">
    <name type="scientific">endosymbiont of Galathealinum brachiosum</name>
    <dbReference type="NCBI Taxonomy" id="2200906"/>
    <lineage>
        <taxon>Bacteria</taxon>
        <taxon>Pseudomonadati</taxon>
        <taxon>Pseudomonadota</taxon>
        <taxon>Gammaproteobacteria</taxon>
        <taxon>sulfur-oxidizing symbionts</taxon>
    </lineage>
</organism>
<keyword evidence="11 12" id="KW-0472">Membrane</keyword>
<sequence>MLLFNKLKKLNSSSGYQHLLDRLEQYSLLIRLDRPIGVYLLLWPTLWALWIAAKGMPDALVLFVFMTGVFLMRSAGCAINDFADRDIDPHVERTKDRPLAAGRVTSKETLAVFATLSITAFALVLLMNPLTIYMSFVGIALAASYPFAKRFHYMPQVHLGIAFGWAAPMAFTAQANEITAITWLIFMATILWATAYDTMYAMADREDDLQIGVKSTAILFGDADKLIVGLLQVLLIFDLVLIGSSSNLGLYYYIGLAAASGLAIYQQYLIKDRDRQKCIQAFVNNNWFGLCIFMGLFVDYYKA</sequence>
<dbReference type="FunFam" id="1.10.357.140:FF:000002">
    <property type="entry name" value="4-hydroxybenzoate octaprenyltransferase"/>
    <property type="match status" value="1"/>
</dbReference>
<dbReference type="GO" id="GO:0006744">
    <property type="term" value="P:ubiquinone biosynthetic process"/>
    <property type="evidence" value="ECO:0007669"/>
    <property type="project" value="UniProtKB-UniRule"/>
</dbReference>
<dbReference type="PROSITE" id="PS00943">
    <property type="entry name" value="UBIA"/>
    <property type="match status" value="1"/>
</dbReference>
<evidence type="ECO:0000256" key="8">
    <source>
        <dbReference type="ARBA" id="ARBA00022692"/>
    </source>
</evidence>
<reference evidence="14 15" key="1">
    <citation type="journal article" date="2018" name="ISME J.">
        <title>Endosymbiont genomes yield clues of tubeworm success.</title>
        <authorList>
            <person name="Li Y."/>
            <person name="Liles M.R."/>
            <person name="Halanych K.M."/>
        </authorList>
    </citation>
    <scope>NUCLEOTIDE SEQUENCE [LARGE SCALE GENOMIC DNA]</scope>
    <source>
        <strain evidence="14">A1464</strain>
    </source>
</reference>
<evidence type="ECO:0000256" key="10">
    <source>
        <dbReference type="ARBA" id="ARBA00022989"/>
    </source>
</evidence>
<evidence type="ECO:0000256" key="6">
    <source>
        <dbReference type="ARBA" id="ARBA00022679"/>
    </source>
</evidence>
<evidence type="ECO:0000256" key="1">
    <source>
        <dbReference type="ARBA" id="ARBA00001946"/>
    </source>
</evidence>